<dbReference type="InterPro" id="IPR051011">
    <property type="entry name" value="Metal_resp_trans_reg"/>
</dbReference>
<dbReference type="EMBL" id="JAXOFX010000021">
    <property type="protein sequence ID" value="MDZ5474170.1"/>
    <property type="molecule type" value="Genomic_DNA"/>
</dbReference>
<keyword evidence="2" id="KW-0238">DNA-binding</keyword>
<sequence>MQQQEHIFLPKEKVDEASRIFKALADPTRIKILFLLSQEECSVNHISEVLELSQSAVSHQLSTLRNLRLVKNRREGITQFYTYSDEHVITVLNQVLDHIECNRGGN</sequence>
<dbReference type="InterPro" id="IPR036390">
    <property type="entry name" value="WH_DNA-bd_sf"/>
</dbReference>
<reference evidence="5 6" key="1">
    <citation type="submission" date="2023-11" db="EMBL/GenBank/DDBJ databases">
        <title>Bacillus jintuensis, isolated from a mudflat on the Beibu Gulf coast.</title>
        <authorList>
            <person name="Li M."/>
        </authorList>
    </citation>
    <scope>NUCLEOTIDE SEQUENCE [LARGE SCALE GENOMIC DNA]</scope>
    <source>
        <strain evidence="5 6">31A1R</strain>
    </source>
</reference>
<dbReference type="PROSITE" id="PS50987">
    <property type="entry name" value="HTH_ARSR_2"/>
    <property type="match status" value="1"/>
</dbReference>
<dbReference type="PANTHER" id="PTHR43132">
    <property type="entry name" value="ARSENICAL RESISTANCE OPERON REPRESSOR ARSR-RELATED"/>
    <property type="match status" value="1"/>
</dbReference>
<dbReference type="InterPro" id="IPR001845">
    <property type="entry name" value="HTH_ArsR_DNA-bd_dom"/>
</dbReference>
<evidence type="ECO:0000256" key="3">
    <source>
        <dbReference type="ARBA" id="ARBA00023163"/>
    </source>
</evidence>
<keyword evidence="3" id="KW-0804">Transcription</keyword>
<keyword evidence="6" id="KW-1185">Reference proteome</keyword>
<dbReference type="NCBIfam" id="NF033788">
    <property type="entry name" value="HTH_metalloreg"/>
    <property type="match status" value="1"/>
</dbReference>
<feature type="domain" description="HTH arsR-type" evidence="4">
    <location>
        <begin position="9"/>
        <end position="103"/>
    </location>
</feature>
<dbReference type="SUPFAM" id="SSF46785">
    <property type="entry name" value="Winged helix' DNA-binding domain"/>
    <property type="match status" value="1"/>
</dbReference>
<evidence type="ECO:0000313" key="6">
    <source>
        <dbReference type="Proteomes" id="UP001290455"/>
    </source>
</evidence>
<dbReference type="Pfam" id="PF01022">
    <property type="entry name" value="HTH_5"/>
    <property type="match status" value="1"/>
</dbReference>
<dbReference type="Proteomes" id="UP001290455">
    <property type="component" value="Unassembled WGS sequence"/>
</dbReference>
<evidence type="ECO:0000256" key="2">
    <source>
        <dbReference type="ARBA" id="ARBA00023125"/>
    </source>
</evidence>
<dbReference type="PANTHER" id="PTHR43132:SF6">
    <property type="entry name" value="HTH-TYPE TRANSCRIPTIONAL REPRESSOR CZRA"/>
    <property type="match status" value="1"/>
</dbReference>
<evidence type="ECO:0000256" key="1">
    <source>
        <dbReference type="ARBA" id="ARBA00023015"/>
    </source>
</evidence>
<evidence type="ECO:0000313" key="5">
    <source>
        <dbReference type="EMBL" id="MDZ5474170.1"/>
    </source>
</evidence>
<dbReference type="Gene3D" id="1.10.10.10">
    <property type="entry name" value="Winged helix-like DNA-binding domain superfamily/Winged helix DNA-binding domain"/>
    <property type="match status" value="1"/>
</dbReference>
<evidence type="ECO:0000259" key="4">
    <source>
        <dbReference type="PROSITE" id="PS50987"/>
    </source>
</evidence>
<organism evidence="5 6">
    <name type="scientific">Robertmurraya mangrovi</name>
    <dbReference type="NCBI Taxonomy" id="3098077"/>
    <lineage>
        <taxon>Bacteria</taxon>
        <taxon>Bacillati</taxon>
        <taxon>Bacillota</taxon>
        <taxon>Bacilli</taxon>
        <taxon>Bacillales</taxon>
        <taxon>Bacillaceae</taxon>
        <taxon>Robertmurraya</taxon>
    </lineage>
</organism>
<proteinExistence type="predicted"/>
<comment type="caution">
    <text evidence="5">The sequence shown here is derived from an EMBL/GenBank/DDBJ whole genome shotgun (WGS) entry which is preliminary data.</text>
</comment>
<accession>A0ABU5J418</accession>
<dbReference type="RefSeq" id="WP_322448464.1">
    <property type="nucleotide sequence ID" value="NZ_JAXOFX010000021.1"/>
</dbReference>
<keyword evidence="1" id="KW-0805">Transcription regulation</keyword>
<gene>
    <name evidence="5" type="ORF">SM124_20970</name>
</gene>
<dbReference type="PRINTS" id="PR00778">
    <property type="entry name" value="HTHARSR"/>
</dbReference>
<dbReference type="InterPro" id="IPR011991">
    <property type="entry name" value="ArsR-like_HTH"/>
</dbReference>
<name>A0ABU5J418_9BACI</name>
<dbReference type="SMART" id="SM00418">
    <property type="entry name" value="HTH_ARSR"/>
    <property type="match status" value="1"/>
</dbReference>
<dbReference type="CDD" id="cd00090">
    <property type="entry name" value="HTH_ARSR"/>
    <property type="match status" value="1"/>
</dbReference>
<protein>
    <submittedName>
        <fullName evidence="5">Metalloregulator ArsR/SmtB family transcription factor</fullName>
    </submittedName>
</protein>
<dbReference type="InterPro" id="IPR036388">
    <property type="entry name" value="WH-like_DNA-bd_sf"/>
</dbReference>